<feature type="region of interest" description="Disordered" evidence="1">
    <location>
        <begin position="22"/>
        <end position="61"/>
    </location>
</feature>
<protein>
    <submittedName>
        <fullName evidence="2">Uncharacterized protein</fullName>
    </submittedName>
</protein>
<reference evidence="2" key="1">
    <citation type="submission" date="2022-05" db="EMBL/GenBank/DDBJ databases">
        <title>Sphingomonas sp. strain RP10 Genome sequencing and assembly.</title>
        <authorList>
            <person name="Kim I."/>
        </authorList>
    </citation>
    <scope>NUCLEOTIDE SEQUENCE</scope>
    <source>
        <strain evidence="2">RP10</strain>
    </source>
</reference>
<evidence type="ECO:0000313" key="2">
    <source>
        <dbReference type="EMBL" id="MCP3733328.1"/>
    </source>
</evidence>
<dbReference type="RefSeq" id="WP_254287332.1">
    <property type="nucleotide sequence ID" value="NZ_JAMLDY010000001.1"/>
</dbReference>
<accession>A0A9X2HLV8</accession>
<comment type="caution">
    <text evidence="2">The sequence shown here is derived from an EMBL/GenBank/DDBJ whole genome shotgun (WGS) entry which is preliminary data.</text>
</comment>
<dbReference type="EMBL" id="JAMLDY010000001">
    <property type="protein sequence ID" value="MCP3733328.1"/>
    <property type="molecule type" value="Genomic_DNA"/>
</dbReference>
<keyword evidence="3" id="KW-1185">Reference proteome</keyword>
<organism evidence="2 3">
    <name type="scientific">Sphingomonas liriopis</name>
    <dbReference type="NCBI Taxonomy" id="2949094"/>
    <lineage>
        <taxon>Bacteria</taxon>
        <taxon>Pseudomonadati</taxon>
        <taxon>Pseudomonadota</taxon>
        <taxon>Alphaproteobacteria</taxon>
        <taxon>Sphingomonadales</taxon>
        <taxon>Sphingomonadaceae</taxon>
        <taxon>Sphingomonas</taxon>
    </lineage>
</organism>
<evidence type="ECO:0000256" key="1">
    <source>
        <dbReference type="SAM" id="MobiDB-lite"/>
    </source>
</evidence>
<name>A0A9X2HLV8_9SPHN</name>
<dbReference type="Proteomes" id="UP001139486">
    <property type="component" value="Unassembled WGS sequence"/>
</dbReference>
<proteinExistence type="predicted"/>
<gene>
    <name evidence="2" type="ORF">M9979_00315</name>
</gene>
<dbReference type="AlphaFoldDB" id="A0A9X2HLV8"/>
<sequence length="86" mass="9216">MRYLPLLAMLLPAVVTEQSPAVPRSNMPVIGKAPAKAHCERPGARRVGDAPPPGVRKLGEMPPAKPIYTVVREIDGCPIPVSVRAR</sequence>
<evidence type="ECO:0000313" key="3">
    <source>
        <dbReference type="Proteomes" id="UP001139486"/>
    </source>
</evidence>
<feature type="compositionally biased region" description="Basic and acidic residues" evidence="1">
    <location>
        <begin position="37"/>
        <end position="48"/>
    </location>
</feature>